<dbReference type="GO" id="GO:0031593">
    <property type="term" value="F:polyubiquitin modification-dependent protein binding"/>
    <property type="evidence" value="ECO:0007669"/>
    <property type="project" value="TreeGrafter"/>
</dbReference>
<feature type="compositionally biased region" description="Low complexity" evidence="1">
    <location>
        <begin position="14"/>
        <end position="25"/>
    </location>
</feature>
<dbReference type="InterPro" id="IPR003903">
    <property type="entry name" value="UIM_dom"/>
</dbReference>
<feature type="region of interest" description="Disordered" evidence="1">
    <location>
        <begin position="988"/>
        <end position="1145"/>
    </location>
</feature>
<feature type="compositionally biased region" description="Low complexity" evidence="1">
    <location>
        <begin position="1056"/>
        <end position="1069"/>
    </location>
</feature>
<proteinExistence type="predicted"/>
<feature type="compositionally biased region" description="Basic and acidic residues" evidence="1">
    <location>
        <begin position="1135"/>
        <end position="1145"/>
    </location>
</feature>
<dbReference type="GO" id="GO:0008540">
    <property type="term" value="C:proteasome regulatory particle, base subcomplex"/>
    <property type="evidence" value="ECO:0007669"/>
    <property type="project" value="TreeGrafter"/>
</dbReference>
<feature type="compositionally biased region" description="Basic and acidic residues" evidence="1">
    <location>
        <begin position="78"/>
        <end position="95"/>
    </location>
</feature>
<dbReference type="SUPFAM" id="SSF81383">
    <property type="entry name" value="F-box domain"/>
    <property type="match status" value="1"/>
</dbReference>
<sequence length="1145" mass="124480">MQSEPTLASHNASSEHSPPTSPSSSTQHGQDAYHHQPAHVHLPSEDGGLQLRAALHGDASAGAATHDQLSDPSSQRRVSPDRCGKSDSSADRIRLYENATSPAPRKAEDFGFKVVPSRIDASAAQSIEAFPNEVLTHILSHLPPTSLSSMSLVSRRFHGLVTTPHAWRIAFSRYFQGPASLNADGDTEEYEYLLSLRRAFARLTALASWRSEYILRTRLLRSLSRGKPAEHLLSNQLGAVRQISTHTASAVFTYTSHCLYPVTHIDGLFGPTSSKKPPVFIHGASEQGVASVSDPTSGRGALGITDAQMFRHFTDLFPGEEEWGLGAGNLVGMPNVMDVSQPYGMVYGEGCPQGRTYFLSSNEKRGRFLTMVETPPNPLKGIPSLNMITTSICSVWIARSPQILKLTNGLFGILSGSSSGVLTAYALGPNPSYDKRFERGEVTAKWVLSPGVPIIGIRVDENYSRKRCGQRRIWAVVLNALGEVFYLTHVPVQPEGKTKPSVEEIDQLAWATGRAVRWELIEPTRRTARPDPFNSLLVDGSYSPRSSSHSMRLSPEQVAAETREIEKFLAFKPKHFRKVCHGWNMRQRLEVDFSGGDTHGGKESIVVIDCGFEEGQSASIRRFTRHESHVSAPDQSNEAFPKIQKPQPSIFGVGVVSSSQSVPLISENVPLSPASSNLSEVASTSTSLEWRISDFIFHDQKLGHITTSAIDISTYAQMTISEDPLLGMCGDSAASSQISTPTSHTTPLSSPAQIPGQRARYMAVGTSNGVVFVWDIRAATSQTAGISNKVAPIYIIPTDSPQISCLALTSLYLVHGGNDGLVQAWDPLASTTQPVRTLNSRFSNRARRRLVQAEATAQGVGHNFFAAGAICLDPDPTVLRGVVSLGSQLRYWAYSSSAADQYKSHKRKLRYSPRGSNSSLEGQRFSTTGRGALKDYIASEKFELERQKRADEKERELLSGRFGTDLLGPGASEEDMLAYAVMLSEEAYTSDERKRRDSGASGSSSSSNMTVTPNGEPVMPAGRMFPSIDTVEEEDDVSDPEIAEAIRLSLLERNDSQAASASVQSDSGAELSTVAAESSSRQEVDDLEFALQLSLAEERSKEDTRRHSTSESPPPSEVVEVEDGFPPLAGASAEYKGKEKSRAEP</sequence>
<feature type="compositionally biased region" description="Acidic residues" evidence="1">
    <location>
        <begin position="1030"/>
        <end position="1042"/>
    </location>
</feature>
<dbReference type="EMBL" id="PDNA01000064">
    <property type="protein sequence ID" value="PGH17427.1"/>
    <property type="molecule type" value="Genomic_DNA"/>
</dbReference>
<evidence type="ECO:0000256" key="1">
    <source>
        <dbReference type="SAM" id="MobiDB-lite"/>
    </source>
</evidence>
<organism evidence="3 4">
    <name type="scientific">Polytolypa hystricis (strain UAMH7299)</name>
    <dbReference type="NCBI Taxonomy" id="1447883"/>
    <lineage>
        <taxon>Eukaryota</taxon>
        <taxon>Fungi</taxon>
        <taxon>Dikarya</taxon>
        <taxon>Ascomycota</taxon>
        <taxon>Pezizomycotina</taxon>
        <taxon>Eurotiomycetes</taxon>
        <taxon>Eurotiomycetidae</taxon>
        <taxon>Onygenales</taxon>
        <taxon>Onygenales incertae sedis</taxon>
        <taxon>Polytolypa</taxon>
    </lineage>
</organism>
<dbReference type="InterPro" id="IPR036322">
    <property type="entry name" value="WD40_repeat_dom_sf"/>
</dbReference>
<dbReference type="AlphaFoldDB" id="A0A2B7YA07"/>
<dbReference type="GO" id="GO:0043161">
    <property type="term" value="P:proteasome-mediated ubiquitin-dependent protein catabolic process"/>
    <property type="evidence" value="ECO:0007669"/>
    <property type="project" value="TreeGrafter"/>
</dbReference>
<dbReference type="GO" id="GO:0005829">
    <property type="term" value="C:cytosol"/>
    <property type="evidence" value="ECO:0007669"/>
    <property type="project" value="TreeGrafter"/>
</dbReference>
<dbReference type="CDD" id="cd09917">
    <property type="entry name" value="F-box_SF"/>
    <property type="match status" value="1"/>
</dbReference>
<dbReference type="PROSITE" id="PS50181">
    <property type="entry name" value="FBOX"/>
    <property type="match status" value="1"/>
</dbReference>
<dbReference type="Proteomes" id="UP000224634">
    <property type="component" value="Unassembled WGS sequence"/>
</dbReference>
<feature type="compositionally biased region" description="Polar residues" evidence="1">
    <location>
        <begin position="1"/>
        <end position="12"/>
    </location>
</feature>
<accession>A0A2B7YA07</accession>
<feature type="compositionally biased region" description="Low complexity" evidence="1">
    <location>
        <begin position="53"/>
        <end position="64"/>
    </location>
</feature>
<dbReference type="SMART" id="SM00256">
    <property type="entry name" value="FBOX"/>
    <property type="match status" value="1"/>
</dbReference>
<gene>
    <name evidence="3" type="ORF">AJ80_04797</name>
</gene>
<evidence type="ECO:0000259" key="2">
    <source>
        <dbReference type="PROSITE" id="PS50181"/>
    </source>
</evidence>
<dbReference type="PANTHER" id="PTHR10223">
    <property type="entry name" value="26S PROTEASOME NON-ATPASE REGULATORY SUBUNIT 4"/>
    <property type="match status" value="1"/>
</dbReference>
<feature type="region of interest" description="Disordered" evidence="1">
    <location>
        <begin position="1"/>
        <end position="104"/>
    </location>
</feature>
<reference evidence="3 4" key="1">
    <citation type="submission" date="2017-10" db="EMBL/GenBank/DDBJ databases">
        <title>Comparative genomics in systemic dimorphic fungi from Ajellomycetaceae.</title>
        <authorList>
            <person name="Munoz J.F."/>
            <person name="Mcewen J.G."/>
            <person name="Clay O.K."/>
            <person name="Cuomo C.A."/>
        </authorList>
    </citation>
    <scope>NUCLEOTIDE SEQUENCE [LARGE SCALE GENOMIC DNA]</scope>
    <source>
        <strain evidence="3 4">UAMH7299</strain>
    </source>
</reference>
<dbReference type="InterPro" id="IPR015943">
    <property type="entry name" value="WD40/YVTN_repeat-like_dom_sf"/>
</dbReference>
<evidence type="ECO:0000313" key="3">
    <source>
        <dbReference type="EMBL" id="PGH17427.1"/>
    </source>
</evidence>
<protein>
    <recommendedName>
        <fullName evidence="2">F-box domain-containing protein</fullName>
    </recommendedName>
</protein>
<dbReference type="GO" id="GO:0005634">
    <property type="term" value="C:nucleus"/>
    <property type="evidence" value="ECO:0007669"/>
    <property type="project" value="TreeGrafter"/>
</dbReference>
<feature type="compositionally biased region" description="Polar residues" evidence="1">
    <location>
        <begin position="914"/>
        <end position="925"/>
    </location>
</feature>
<keyword evidence="4" id="KW-1185">Reference proteome</keyword>
<dbReference type="Gene3D" id="2.130.10.10">
    <property type="entry name" value="YVTN repeat-like/Quinoprotein amine dehydrogenase"/>
    <property type="match status" value="1"/>
</dbReference>
<feature type="domain" description="F-box" evidence="2">
    <location>
        <begin position="124"/>
        <end position="170"/>
    </location>
</feature>
<evidence type="ECO:0000313" key="4">
    <source>
        <dbReference type="Proteomes" id="UP000224634"/>
    </source>
</evidence>
<feature type="region of interest" description="Disordered" evidence="1">
    <location>
        <begin position="905"/>
        <end position="925"/>
    </location>
</feature>
<dbReference type="SUPFAM" id="SSF50978">
    <property type="entry name" value="WD40 repeat-like"/>
    <property type="match status" value="1"/>
</dbReference>
<dbReference type="STRING" id="1447883.A0A2B7YA07"/>
<name>A0A2B7YA07_POLH7</name>
<dbReference type="SMART" id="SM00726">
    <property type="entry name" value="UIM"/>
    <property type="match status" value="3"/>
</dbReference>
<feature type="compositionally biased region" description="Basic and acidic residues" evidence="1">
    <location>
        <begin position="1096"/>
        <end position="1109"/>
    </location>
</feature>
<comment type="caution">
    <text evidence="3">The sequence shown here is derived from an EMBL/GenBank/DDBJ whole genome shotgun (WGS) entry which is preliminary data.</text>
</comment>
<dbReference type="InterPro" id="IPR001810">
    <property type="entry name" value="F-box_dom"/>
</dbReference>
<dbReference type="Pfam" id="PF12937">
    <property type="entry name" value="F-box-like"/>
    <property type="match status" value="1"/>
</dbReference>
<dbReference type="InterPro" id="IPR027040">
    <property type="entry name" value="PSMD4"/>
</dbReference>
<dbReference type="Gene3D" id="1.20.1280.50">
    <property type="match status" value="1"/>
</dbReference>
<dbReference type="PANTHER" id="PTHR10223:SF2">
    <property type="entry name" value="F-BOX AND WD DOMAIN PROTEIN (AFU_ORTHOLOGUE AFUA_6G11400)"/>
    <property type="match status" value="1"/>
</dbReference>
<dbReference type="InterPro" id="IPR036047">
    <property type="entry name" value="F-box-like_dom_sf"/>
</dbReference>
<dbReference type="OrthoDB" id="2095648at2759"/>